<protein>
    <recommendedName>
        <fullName evidence="6">P/Homo B domain-containing protein</fullName>
    </recommendedName>
</protein>
<feature type="signal peptide" evidence="3">
    <location>
        <begin position="1"/>
        <end position="31"/>
    </location>
</feature>
<dbReference type="SUPFAM" id="SSF103647">
    <property type="entry name" value="TSP type-3 repeat"/>
    <property type="match status" value="1"/>
</dbReference>
<dbReference type="OrthoDB" id="3779646at2"/>
<dbReference type="GO" id="GO:0005509">
    <property type="term" value="F:calcium ion binding"/>
    <property type="evidence" value="ECO:0007669"/>
    <property type="project" value="InterPro"/>
</dbReference>
<organism evidence="4 5">
    <name type="scientific">Nocardioides seonyuensis</name>
    <dbReference type="NCBI Taxonomy" id="2518371"/>
    <lineage>
        <taxon>Bacteria</taxon>
        <taxon>Bacillati</taxon>
        <taxon>Actinomycetota</taxon>
        <taxon>Actinomycetes</taxon>
        <taxon>Propionibacteriales</taxon>
        <taxon>Nocardioidaceae</taxon>
        <taxon>Nocardioides</taxon>
    </lineage>
</organism>
<proteinExistence type="predicted"/>
<evidence type="ECO:0000313" key="4">
    <source>
        <dbReference type="EMBL" id="QBX54708.1"/>
    </source>
</evidence>
<accession>A0A4P7IC81</accession>
<dbReference type="InterPro" id="IPR028974">
    <property type="entry name" value="TSP_type-3_rpt"/>
</dbReference>
<sequence>MATLSALSRTAALLLTGALLVVLPSSTGAVAAPTTCEMEYSAPGLKTLHPRVLPNPGFSVGVIDIQVADTRTVVDVDWGFDATYASDSADLSFLLVNPQSDDKNVPKSIVNGMTGPLSGSYVLDDSASAPFATSSPAPGRYRPDELAAALTGHPAAGRWRFMVTNVSDNTGDWGNVTLTLTVDCDSDKDGIADAADNCPAEPNVEQVDIDTDGVGDTCDGNRDGDALDNASDGCQRVAAATMSGCPGADRDVRLRHQKKKRKLRVTVASYFTECQSRADVVVWRARKGPDKMVARKATDARGRLVLKAPRRPGRHYATVEELYAIGVAECGAARSRSVRIRRSER</sequence>
<evidence type="ECO:0000256" key="2">
    <source>
        <dbReference type="ARBA" id="ARBA00022837"/>
    </source>
</evidence>
<dbReference type="AlphaFoldDB" id="A0A4P7IC81"/>
<dbReference type="PANTHER" id="PTHR10199">
    <property type="entry name" value="THROMBOSPONDIN"/>
    <property type="match status" value="1"/>
</dbReference>
<reference evidence="4 5" key="1">
    <citation type="submission" date="2019-03" db="EMBL/GenBank/DDBJ databases">
        <title>Three New Species of Nocardioides, Nocardioides euryhalodurans sp. nov., Nocardioides seonyuensis sp. nov. and Nocardioides eburneoflavus sp. nov. Iolated from Soil.</title>
        <authorList>
            <person name="Roh S.G."/>
            <person name="Lee C."/>
            <person name="Kim M.-K."/>
            <person name="Kim S.B."/>
        </authorList>
    </citation>
    <scope>NUCLEOTIDE SEQUENCE [LARGE SCALE GENOMIC DNA]</scope>
    <source>
        <strain evidence="4 5">MMS17-SY207-3</strain>
    </source>
</reference>
<dbReference type="EMBL" id="CP038436">
    <property type="protein sequence ID" value="QBX54708.1"/>
    <property type="molecule type" value="Genomic_DNA"/>
</dbReference>
<dbReference type="RefSeq" id="WP_135266680.1">
    <property type="nucleotide sequence ID" value="NZ_CP038436.1"/>
</dbReference>
<dbReference type="Proteomes" id="UP000294853">
    <property type="component" value="Chromosome"/>
</dbReference>
<dbReference type="Pfam" id="PF02412">
    <property type="entry name" value="TSP_3"/>
    <property type="match status" value="2"/>
</dbReference>
<dbReference type="KEGG" id="nsn:EXE58_03995"/>
<keyword evidence="5" id="KW-1185">Reference proteome</keyword>
<dbReference type="GO" id="GO:0007155">
    <property type="term" value="P:cell adhesion"/>
    <property type="evidence" value="ECO:0007669"/>
    <property type="project" value="InterPro"/>
</dbReference>
<evidence type="ECO:0000256" key="1">
    <source>
        <dbReference type="ARBA" id="ARBA00022729"/>
    </source>
</evidence>
<gene>
    <name evidence="4" type="ORF">EXE58_03995</name>
</gene>
<dbReference type="Gene3D" id="4.10.1080.10">
    <property type="entry name" value="TSP type-3 repeat"/>
    <property type="match status" value="1"/>
</dbReference>
<evidence type="ECO:0008006" key="6">
    <source>
        <dbReference type="Google" id="ProtNLM"/>
    </source>
</evidence>
<name>A0A4P7IC81_9ACTN</name>
<feature type="chain" id="PRO_5020182781" description="P/Homo B domain-containing protein" evidence="3">
    <location>
        <begin position="32"/>
        <end position="345"/>
    </location>
</feature>
<dbReference type="InterPro" id="IPR003367">
    <property type="entry name" value="Thrombospondin_3-like_rpt"/>
</dbReference>
<evidence type="ECO:0000313" key="5">
    <source>
        <dbReference type="Proteomes" id="UP000294853"/>
    </source>
</evidence>
<evidence type="ECO:0000256" key="3">
    <source>
        <dbReference type="SAM" id="SignalP"/>
    </source>
</evidence>
<keyword evidence="1 3" id="KW-0732">Signal</keyword>
<keyword evidence="2" id="KW-0106">Calcium</keyword>